<dbReference type="Proteomes" id="UP001589647">
    <property type="component" value="Unassembled WGS sequence"/>
</dbReference>
<proteinExistence type="predicted"/>
<dbReference type="EMBL" id="JBHMEI010000095">
    <property type="protein sequence ID" value="MFB9209106.1"/>
    <property type="molecule type" value="Genomic_DNA"/>
</dbReference>
<protein>
    <recommendedName>
        <fullName evidence="3">DUF1877 family protein</fullName>
    </recommendedName>
</protein>
<organism evidence="1 2">
    <name type="scientific">Nonomuraea spiralis</name>
    <dbReference type="NCBI Taxonomy" id="46182"/>
    <lineage>
        <taxon>Bacteria</taxon>
        <taxon>Bacillati</taxon>
        <taxon>Actinomycetota</taxon>
        <taxon>Actinomycetes</taxon>
        <taxon>Streptosporangiales</taxon>
        <taxon>Streptosporangiaceae</taxon>
        <taxon>Nonomuraea</taxon>
    </lineage>
</organism>
<evidence type="ECO:0008006" key="3">
    <source>
        <dbReference type="Google" id="ProtNLM"/>
    </source>
</evidence>
<name>A0ABV5IX12_9ACTN</name>
<evidence type="ECO:0000313" key="1">
    <source>
        <dbReference type="EMBL" id="MFB9209106.1"/>
    </source>
</evidence>
<keyword evidence="2" id="KW-1185">Reference proteome</keyword>
<comment type="caution">
    <text evidence="1">The sequence shown here is derived from an EMBL/GenBank/DDBJ whole genome shotgun (WGS) entry which is preliminary data.</text>
</comment>
<sequence>MGIFYDYYRAADRRAAAEKPEIPRAVEKPVRGGPAFDAVDAKGIDPEMILGRLIALAREIPFSFDLVQTSTVHPPPEGAPATMEEWEALPDDSPYKDGPGIEELSPDVRDTLADIPDDRVDVLVEQWEHIEEFANIPPGDGYLLETLTGLRDLARRAQKENELLYCWIGL</sequence>
<reference evidence="1 2" key="1">
    <citation type="submission" date="2024-09" db="EMBL/GenBank/DDBJ databases">
        <authorList>
            <person name="Sun Q."/>
            <person name="Mori K."/>
        </authorList>
    </citation>
    <scope>NUCLEOTIDE SEQUENCE [LARGE SCALE GENOMIC DNA]</scope>
    <source>
        <strain evidence="1 2">CCM 3426</strain>
    </source>
</reference>
<evidence type="ECO:0000313" key="2">
    <source>
        <dbReference type="Proteomes" id="UP001589647"/>
    </source>
</evidence>
<dbReference type="RefSeq" id="WP_189651828.1">
    <property type="nucleotide sequence ID" value="NZ_BMRC01000022.1"/>
</dbReference>
<accession>A0ABV5IX12</accession>
<gene>
    <name evidence="1" type="ORF">ACFFV7_48540</name>
</gene>